<evidence type="ECO:0000313" key="3">
    <source>
        <dbReference type="Proteomes" id="UP000319663"/>
    </source>
</evidence>
<dbReference type="AlphaFoldDB" id="A0A507R4F2"/>
<proteinExistence type="predicted"/>
<sequence length="192" mass="21145">MNIRASAYHRPLNLAIYYYAVVGILPAQSNCQSTPEDIEAANDAGASGSSPGDVGISTTGIIILGTVAGIVVVIGIISTVLFYIAKRQQWAIREKMRRSAKRVSQAVMTPLTPRFPQSQKPSDTIHLQSIRYSTRETPGRTIPKRGRLFDLEKGSITKLSRLSIVQEDLSDNTSMQQSNKRTWGSFMSFGRI</sequence>
<dbReference type="OrthoDB" id="5425637at2759"/>
<name>A0A507R4F2_MONPU</name>
<feature type="transmembrane region" description="Helical" evidence="1">
    <location>
        <begin position="61"/>
        <end position="85"/>
    </location>
</feature>
<keyword evidence="1" id="KW-1133">Transmembrane helix</keyword>
<dbReference type="Proteomes" id="UP000319663">
    <property type="component" value="Unassembled WGS sequence"/>
</dbReference>
<evidence type="ECO:0000313" key="2">
    <source>
        <dbReference type="EMBL" id="TQB77557.1"/>
    </source>
</evidence>
<keyword evidence="3" id="KW-1185">Reference proteome</keyword>
<comment type="caution">
    <text evidence="2">The sequence shown here is derived from an EMBL/GenBank/DDBJ whole genome shotgun (WGS) entry which is preliminary data.</text>
</comment>
<keyword evidence="1" id="KW-0472">Membrane</keyword>
<organism evidence="2 3">
    <name type="scientific">Monascus purpureus</name>
    <name type="common">Red mold</name>
    <name type="synonym">Monascus anka</name>
    <dbReference type="NCBI Taxonomy" id="5098"/>
    <lineage>
        <taxon>Eukaryota</taxon>
        <taxon>Fungi</taxon>
        <taxon>Dikarya</taxon>
        <taxon>Ascomycota</taxon>
        <taxon>Pezizomycotina</taxon>
        <taxon>Eurotiomycetes</taxon>
        <taxon>Eurotiomycetidae</taxon>
        <taxon>Eurotiales</taxon>
        <taxon>Aspergillaceae</taxon>
        <taxon>Monascus</taxon>
    </lineage>
</organism>
<keyword evidence="1" id="KW-0812">Transmembrane</keyword>
<evidence type="ECO:0000256" key="1">
    <source>
        <dbReference type="SAM" id="Phobius"/>
    </source>
</evidence>
<protein>
    <submittedName>
        <fullName evidence="2">Uncharacterized protein</fullName>
    </submittedName>
</protein>
<gene>
    <name evidence="2" type="ORF">MPDQ_000098</name>
</gene>
<reference evidence="2 3" key="1">
    <citation type="submission" date="2019-06" db="EMBL/GenBank/DDBJ databases">
        <title>Wine fermentation using esterase from Monascus purpureus.</title>
        <authorList>
            <person name="Geng C."/>
            <person name="Zhang Y."/>
        </authorList>
    </citation>
    <scope>NUCLEOTIDE SEQUENCE [LARGE SCALE GENOMIC DNA]</scope>
    <source>
        <strain evidence="2">HQ1</strain>
    </source>
</reference>
<dbReference type="EMBL" id="VIFY01000001">
    <property type="protein sequence ID" value="TQB77557.1"/>
    <property type="molecule type" value="Genomic_DNA"/>
</dbReference>
<accession>A0A507R4F2</accession>